<proteinExistence type="predicted"/>
<dbReference type="Proteomes" id="UP001160625">
    <property type="component" value="Unassembled WGS sequence"/>
</dbReference>
<accession>A0ABT6N708</accession>
<dbReference type="RefSeq" id="WP_281046247.1">
    <property type="nucleotide sequence ID" value="NZ_JARYGZ010000005.1"/>
</dbReference>
<name>A0ABT6N708_9SPHN</name>
<gene>
    <name evidence="1" type="ORF">QGN17_19345</name>
</gene>
<keyword evidence="2" id="KW-1185">Reference proteome</keyword>
<organism evidence="1 2">
    <name type="scientific">Sphingomonas oryzagri</name>
    <dbReference type="NCBI Taxonomy" id="3042314"/>
    <lineage>
        <taxon>Bacteria</taxon>
        <taxon>Pseudomonadati</taxon>
        <taxon>Pseudomonadota</taxon>
        <taxon>Alphaproteobacteria</taxon>
        <taxon>Sphingomonadales</taxon>
        <taxon>Sphingomonadaceae</taxon>
        <taxon>Sphingomonas</taxon>
    </lineage>
</organism>
<protein>
    <recommendedName>
        <fullName evidence="3">Regulatory protein RecX</fullName>
    </recommendedName>
</protein>
<evidence type="ECO:0008006" key="3">
    <source>
        <dbReference type="Google" id="ProtNLM"/>
    </source>
</evidence>
<reference evidence="1" key="1">
    <citation type="submission" date="2023-04" db="EMBL/GenBank/DDBJ databases">
        <title>Sphingomonas sp. MAHUQ-71 isolated from rice field.</title>
        <authorList>
            <person name="Huq M.A."/>
        </authorList>
    </citation>
    <scope>NUCLEOTIDE SEQUENCE</scope>
    <source>
        <strain evidence="1">MAHUQ-71</strain>
    </source>
</reference>
<dbReference type="EMBL" id="JARYGZ010000005">
    <property type="protein sequence ID" value="MDH7640898.1"/>
    <property type="molecule type" value="Genomic_DNA"/>
</dbReference>
<comment type="caution">
    <text evidence="1">The sequence shown here is derived from an EMBL/GenBank/DDBJ whole genome shotgun (WGS) entry which is preliminary data.</text>
</comment>
<sequence length="105" mass="11632">MHMVDVTAQPRLTTAEWQAVTVALRDVERFTCAAPSQSEGRLSRLFRAVTGIEKPTALADPRLDAIRRFVCASRRNMARAKDVAAELIAMGYSRDQVEALRMVAA</sequence>
<evidence type="ECO:0000313" key="2">
    <source>
        <dbReference type="Proteomes" id="UP001160625"/>
    </source>
</evidence>
<evidence type="ECO:0000313" key="1">
    <source>
        <dbReference type="EMBL" id="MDH7640898.1"/>
    </source>
</evidence>